<gene>
    <name evidence="1" type="ORF">SAP269_11890</name>
</gene>
<dbReference type="EMBL" id="AP028955">
    <property type="protein sequence ID" value="BET38600.1"/>
    <property type="molecule type" value="Genomic_DNA"/>
</dbReference>
<dbReference type="Proteomes" id="UP001473424">
    <property type="component" value="Chromosome"/>
</dbReference>
<evidence type="ECO:0000313" key="2">
    <source>
        <dbReference type="Proteomes" id="UP001473424"/>
    </source>
</evidence>
<organism evidence="1 2">
    <name type="scientific">Spiroplasma ixodetis</name>
    <dbReference type="NCBI Taxonomy" id="2141"/>
    <lineage>
        <taxon>Bacteria</taxon>
        <taxon>Bacillati</taxon>
        <taxon>Mycoplasmatota</taxon>
        <taxon>Mollicutes</taxon>
        <taxon>Entomoplasmatales</taxon>
        <taxon>Spiroplasmataceae</taxon>
        <taxon>Spiroplasma</taxon>
    </lineage>
</organism>
<evidence type="ECO:0000313" key="1">
    <source>
        <dbReference type="EMBL" id="BET38600.1"/>
    </source>
</evidence>
<keyword evidence="2" id="KW-1185">Reference proteome</keyword>
<accession>A0ABM8JMN1</accession>
<sequence length="111" mass="13172">MKNGVIKNTKCLMTFQTSYSSQIRNIQTIRSTPDTFHYFQLRYIFQTIVFILKYAIEKLFQFIFSSTLVHVGIISFLNLENYIREIRLSHYRLGLVDQHINILDGLHFIGH</sequence>
<protein>
    <submittedName>
        <fullName evidence="1">Uncharacterized protein</fullName>
    </submittedName>
</protein>
<proteinExistence type="predicted"/>
<name>A0ABM8JMN1_9MOLU</name>
<reference evidence="2" key="1">
    <citation type="journal article" date="2024" name="FEMS Microbiol. Lett.">
        <title>Genomic insights into Spiroplasma endosymbionts that induce male-killing and protective phenotypes in the pea aphid.</title>
        <authorList>
            <person name="Arai H."/>
            <person name="Legeai F."/>
            <person name="Kageyama D."/>
            <person name="Sugio A."/>
            <person name="Simon J.C."/>
        </authorList>
    </citation>
    <scope>NUCLEOTIDE SEQUENCE [LARGE SCALE GENOMIC DNA]</scope>
    <source>
        <strain evidence="2">sAp269</strain>
    </source>
</reference>